<feature type="non-terminal residue" evidence="1">
    <location>
        <position position="1"/>
    </location>
</feature>
<proteinExistence type="predicted"/>
<comment type="caution">
    <text evidence="1">The sequence shown here is derived from an EMBL/GenBank/DDBJ whole genome shotgun (WGS) entry which is preliminary data.</text>
</comment>
<protein>
    <submittedName>
        <fullName evidence="1">Uncharacterized protein</fullName>
    </submittedName>
</protein>
<dbReference type="Proteomes" id="UP000485058">
    <property type="component" value="Unassembled WGS sequence"/>
</dbReference>
<accession>A0A6A0A4V4</accession>
<feature type="non-terminal residue" evidence="1">
    <location>
        <position position="42"/>
    </location>
</feature>
<reference evidence="1 2" key="1">
    <citation type="submission" date="2020-02" db="EMBL/GenBank/DDBJ databases">
        <title>Draft genome sequence of Haematococcus lacustris strain NIES-144.</title>
        <authorList>
            <person name="Morimoto D."/>
            <person name="Nakagawa S."/>
            <person name="Yoshida T."/>
            <person name="Sawayama S."/>
        </authorList>
    </citation>
    <scope>NUCLEOTIDE SEQUENCE [LARGE SCALE GENOMIC DNA]</scope>
    <source>
        <strain evidence="1 2">NIES-144</strain>
    </source>
</reference>
<keyword evidence="2" id="KW-1185">Reference proteome</keyword>
<organism evidence="1 2">
    <name type="scientific">Haematococcus lacustris</name>
    <name type="common">Green alga</name>
    <name type="synonym">Haematococcus pluvialis</name>
    <dbReference type="NCBI Taxonomy" id="44745"/>
    <lineage>
        <taxon>Eukaryota</taxon>
        <taxon>Viridiplantae</taxon>
        <taxon>Chlorophyta</taxon>
        <taxon>core chlorophytes</taxon>
        <taxon>Chlorophyceae</taxon>
        <taxon>CS clade</taxon>
        <taxon>Chlamydomonadales</taxon>
        <taxon>Haematococcaceae</taxon>
        <taxon>Haematococcus</taxon>
    </lineage>
</organism>
<gene>
    <name evidence="1" type="ORF">HaLaN_24652</name>
</gene>
<dbReference type="AlphaFoldDB" id="A0A6A0A4V4"/>
<evidence type="ECO:0000313" key="2">
    <source>
        <dbReference type="Proteomes" id="UP000485058"/>
    </source>
</evidence>
<sequence length="42" mass="4555">MVEQLQTMLGSMAPGFMKAYGVQALLAELMEGVHKDLEAKTS</sequence>
<evidence type="ECO:0000313" key="1">
    <source>
        <dbReference type="EMBL" id="GFH26492.1"/>
    </source>
</evidence>
<dbReference type="EMBL" id="BLLF01003146">
    <property type="protein sequence ID" value="GFH26492.1"/>
    <property type="molecule type" value="Genomic_DNA"/>
</dbReference>
<name>A0A6A0A4V4_HAELA</name>